<keyword evidence="4 5" id="KW-0472">Membrane</keyword>
<organism evidence="6">
    <name type="scientific">uncultured Anaerotruncus sp</name>
    <dbReference type="NCBI Taxonomy" id="905011"/>
    <lineage>
        <taxon>Bacteria</taxon>
        <taxon>Bacillati</taxon>
        <taxon>Bacillota</taxon>
        <taxon>Clostridia</taxon>
        <taxon>Eubacteriales</taxon>
        <taxon>Oscillospiraceae</taxon>
        <taxon>Anaerotruncus</taxon>
        <taxon>environmental samples</taxon>
    </lineage>
</organism>
<dbReference type="Gene3D" id="1.20.1740.10">
    <property type="entry name" value="Amino acid/polyamine transporter I"/>
    <property type="match status" value="1"/>
</dbReference>
<dbReference type="Pfam" id="PF13520">
    <property type="entry name" value="AA_permease_2"/>
    <property type="match status" value="1"/>
</dbReference>
<gene>
    <name evidence="6" type="primary">steT_2</name>
    <name evidence="6" type="ORF">AULFYP135_01126</name>
</gene>
<dbReference type="InterPro" id="IPR002293">
    <property type="entry name" value="AA/rel_permease1"/>
</dbReference>
<feature type="transmembrane region" description="Helical" evidence="5">
    <location>
        <begin position="171"/>
        <end position="190"/>
    </location>
</feature>
<sequence length="465" mass="50469">MAENQNINQKLEQLTSENTEFKREVSLFSGVNVLAGIMVGSGIFYLGSYVLIRSGMSMGLALIVWVIAGLISLLSGLCYAELGTMMPKSGGAYIYLREAYGERVAFMNGFAGFFISSSGSIAGLAVAFPNALNAFFPMTEWQQKALGVSLIVLLTLFNIRGVKLGAIIQDIFTVAKIVPIAVIIVFGLFMGQQTPDLSVIPASNPSIPSLIGMVAFAVVSSLWAYTGWTNINVISEEIKNPKKNIPLAIIISIVAVMSLYVVFNFAIFRTVPVDVMQSMFAEGDYFVGTKAATILFGNFGKTLVGVGMAVSIFGALNGCVMVFPRSYYAMAKDGLFLPSFRKLHPTYKTPVSALIASMIVSSALVCTRNLNQITSLVVFSGFIFNSLTFYAVVVLRKKYPDLNRPYKVWAYPFTVILIILVNIGLMANTFIEDPVTSIIGLVVPAAAFVLYPVVKKANQKMMKAE</sequence>
<dbReference type="PANTHER" id="PTHR11785:SF512">
    <property type="entry name" value="SOBREMESA, ISOFORM B"/>
    <property type="match status" value="1"/>
</dbReference>
<feature type="transmembrane region" description="Helical" evidence="5">
    <location>
        <begin position="408"/>
        <end position="431"/>
    </location>
</feature>
<dbReference type="GO" id="GO:0015179">
    <property type="term" value="F:L-amino acid transmembrane transporter activity"/>
    <property type="evidence" value="ECO:0007669"/>
    <property type="project" value="TreeGrafter"/>
</dbReference>
<accession>A0A6N2SUF6</accession>
<dbReference type="GO" id="GO:0016020">
    <property type="term" value="C:membrane"/>
    <property type="evidence" value="ECO:0007669"/>
    <property type="project" value="UniProtKB-SubCell"/>
</dbReference>
<keyword evidence="3 5" id="KW-1133">Transmembrane helix</keyword>
<name>A0A6N2SUF6_9FIRM</name>
<evidence type="ECO:0000256" key="5">
    <source>
        <dbReference type="SAM" id="Phobius"/>
    </source>
</evidence>
<feature type="transmembrane region" description="Helical" evidence="5">
    <location>
        <begin position="104"/>
        <end position="129"/>
    </location>
</feature>
<dbReference type="EMBL" id="CACRSL010000003">
    <property type="protein sequence ID" value="VYS97273.1"/>
    <property type="molecule type" value="Genomic_DNA"/>
</dbReference>
<comment type="subcellular location">
    <subcellularLocation>
        <location evidence="1">Membrane</location>
        <topology evidence="1">Multi-pass membrane protein</topology>
    </subcellularLocation>
</comment>
<feature type="transmembrane region" description="Helical" evidence="5">
    <location>
        <begin position="31"/>
        <end position="52"/>
    </location>
</feature>
<feature type="transmembrane region" description="Helical" evidence="5">
    <location>
        <begin position="210"/>
        <end position="233"/>
    </location>
</feature>
<feature type="transmembrane region" description="Helical" evidence="5">
    <location>
        <begin position="351"/>
        <end position="370"/>
    </location>
</feature>
<feature type="transmembrane region" description="Helical" evidence="5">
    <location>
        <begin position="141"/>
        <end position="159"/>
    </location>
</feature>
<evidence type="ECO:0000256" key="1">
    <source>
        <dbReference type="ARBA" id="ARBA00004141"/>
    </source>
</evidence>
<protein>
    <submittedName>
        <fullName evidence="6">Serine/threonine exchanger SteT</fullName>
    </submittedName>
</protein>
<evidence type="ECO:0000256" key="4">
    <source>
        <dbReference type="ARBA" id="ARBA00023136"/>
    </source>
</evidence>
<keyword evidence="2 5" id="KW-0812">Transmembrane</keyword>
<proteinExistence type="predicted"/>
<feature type="transmembrane region" description="Helical" evidence="5">
    <location>
        <begin position="245"/>
        <end position="268"/>
    </location>
</feature>
<dbReference type="PANTHER" id="PTHR11785">
    <property type="entry name" value="AMINO ACID TRANSPORTER"/>
    <property type="match status" value="1"/>
</dbReference>
<evidence type="ECO:0000256" key="3">
    <source>
        <dbReference type="ARBA" id="ARBA00022989"/>
    </source>
</evidence>
<dbReference type="PIRSF" id="PIRSF006060">
    <property type="entry name" value="AA_transporter"/>
    <property type="match status" value="1"/>
</dbReference>
<feature type="transmembrane region" description="Helical" evidence="5">
    <location>
        <begin position="376"/>
        <end position="396"/>
    </location>
</feature>
<feature type="transmembrane region" description="Helical" evidence="5">
    <location>
        <begin position="437"/>
        <end position="454"/>
    </location>
</feature>
<evidence type="ECO:0000256" key="2">
    <source>
        <dbReference type="ARBA" id="ARBA00022692"/>
    </source>
</evidence>
<reference evidence="6" key="1">
    <citation type="submission" date="2019-11" db="EMBL/GenBank/DDBJ databases">
        <authorList>
            <person name="Feng L."/>
        </authorList>
    </citation>
    <scope>NUCLEOTIDE SEQUENCE</scope>
    <source>
        <strain evidence="6">AundefinedLFYP135</strain>
    </source>
</reference>
<dbReference type="InterPro" id="IPR050598">
    <property type="entry name" value="AminoAcid_Transporter"/>
</dbReference>
<feature type="transmembrane region" description="Helical" evidence="5">
    <location>
        <begin position="58"/>
        <end position="83"/>
    </location>
</feature>
<evidence type="ECO:0000313" key="6">
    <source>
        <dbReference type="EMBL" id="VYS97273.1"/>
    </source>
</evidence>
<feature type="transmembrane region" description="Helical" evidence="5">
    <location>
        <begin position="303"/>
        <end position="323"/>
    </location>
</feature>
<dbReference type="AlphaFoldDB" id="A0A6N2SUF6"/>